<organism evidence="2 3">
    <name type="scientific">Deinococcus xianganensis</name>
    <dbReference type="NCBI Taxonomy" id="1507289"/>
    <lineage>
        <taxon>Bacteria</taxon>
        <taxon>Thermotogati</taxon>
        <taxon>Deinococcota</taxon>
        <taxon>Deinococci</taxon>
        <taxon>Deinococcales</taxon>
        <taxon>Deinococcaceae</taxon>
        <taxon>Deinococcus</taxon>
    </lineage>
</organism>
<keyword evidence="3" id="KW-1185">Reference proteome</keyword>
<protein>
    <recommendedName>
        <fullName evidence="4">Fungal lipase-like domain-containing protein</fullName>
    </recommendedName>
</protein>
<comment type="caution">
    <text evidence="2">The sequence shown here is derived from an EMBL/GenBank/DDBJ whole genome shotgun (WGS) entry which is preliminary data.</text>
</comment>
<evidence type="ECO:0000256" key="1">
    <source>
        <dbReference type="SAM" id="MobiDB-lite"/>
    </source>
</evidence>
<name>A0A6I4YQA4_9DEIO</name>
<evidence type="ECO:0000313" key="3">
    <source>
        <dbReference type="Proteomes" id="UP000430519"/>
    </source>
</evidence>
<accession>A0A6I4YQA4</accession>
<dbReference type="EMBL" id="WVHK01000152">
    <property type="protein sequence ID" value="MXV21936.1"/>
    <property type="molecule type" value="Genomic_DNA"/>
</dbReference>
<feature type="compositionally biased region" description="Low complexity" evidence="1">
    <location>
        <begin position="15"/>
        <end position="26"/>
    </location>
</feature>
<sequence length="599" mass="65038">MYTNRTAPAAPSVKTAAPPTSVTPTSRQPSTPLQAATFKAVQAIKLAAGKPERMAQVLDQWMDQHLRRSLLKDSAAAPLARNLLIAIPVKDRTATAQAYAKLNNGTTLSASLGELIRDPNMRAPLMALIPPPLPQATLTLDTFLEQIAVGLVYSNQTAAQMNADTHEDRRGSNPAALLKHFGYTAGPLILGRWGFQMRVFYPIPGKTAWAPQPIVAFRGTEGVQFDPRGDGAVAAARKKGQSLPEQAQARRAAIEGSVDTLIGDASPAPIGWLQVKPNTDLIKANLTRLGAPAISTGHSLGGAIAQIVTALHPASFRQVVTFQSPGIEGALVDRLRTTNNRRPPEERLQARHYRANGDVVPNAGERNIDGQIYTFDRVSRPQGTRQPFSSDVIENARSGHVTPLLSTYVRGQRTLSPDLQFLVQNGMRDEATLDKAEPRDVQTVFAGAYASTQDPKVNVERARMQAGKAISAYPGTDLLETAFYVNVAYNTLLSHIETLAADKSIKTLAAFKTRAAAVINSDEHLQLDKDDRELARILQMDMSVIDMANPVTINRSGVKANTQPTIVARYFEQGVKIPPDVKTQVTAQLDIIWKSWRGE</sequence>
<evidence type="ECO:0000313" key="2">
    <source>
        <dbReference type="EMBL" id="MXV21936.1"/>
    </source>
</evidence>
<evidence type="ECO:0008006" key="4">
    <source>
        <dbReference type="Google" id="ProtNLM"/>
    </source>
</evidence>
<reference evidence="2 3" key="1">
    <citation type="submission" date="2019-11" db="EMBL/GenBank/DDBJ databases">
        <title>Genome sequence of Deinococcus xianganensis Y35, AI-2 producing algicidal bacterium, isolated from lake water.</title>
        <authorList>
            <person name="Li Y."/>
        </authorList>
    </citation>
    <scope>NUCLEOTIDE SEQUENCE [LARGE SCALE GENOMIC DNA]</scope>
    <source>
        <strain evidence="2 3">Y35</strain>
    </source>
</reference>
<dbReference type="SUPFAM" id="SSF53474">
    <property type="entry name" value="alpha/beta-Hydrolases"/>
    <property type="match status" value="1"/>
</dbReference>
<gene>
    <name evidence="2" type="ORF">GLX28_20145</name>
</gene>
<dbReference type="Gene3D" id="3.40.50.1820">
    <property type="entry name" value="alpha/beta hydrolase"/>
    <property type="match status" value="1"/>
</dbReference>
<dbReference type="CDD" id="cd00741">
    <property type="entry name" value="Lipase"/>
    <property type="match status" value="1"/>
</dbReference>
<dbReference type="Proteomes" id="UP000430519">
    <property type="component" value="Unassembled WGS sequence"/>
</dbReference>
<feature type="region of interest" description="Disordered" evidence="1">
    <location>
        <begin position="1"/>
        <end position="31"/>
    </location>
</feature>
<dbReference type="RefSeq" id="WP_160982513.1">
    <property type="nucleotide sequence ID" value="NZ_WVHK01000152.1"/>
</dbReference>
<proteinExistence type="predicted"/>
<dbReference type="AlphaFoldDB" id="A0A6I4YQA4"/>
<dbReference type="InterPro" id="IPR029058">
    <property type="entry name" value="AB_hydrolase_fold"/>
</dbReference>